<evidence type="ECO:0000259" key="8">
    <source>
        <dbReference type="SMART" id="SM00479"/>
    </source>
</evidence>
<dbReference type="PANTHER" id="PTHR12801:SF115">
    <property type="entry name" value="FI18136P1-RELATED"/>
    <property type="match status" value="1"/>
</dbReference>
<gene>
    <name evidence="9" type="ORF">EgrG_000058200</name>
</gene>
<protein>
    <submittedName>
        <fullName evidence="9 11">Rna exonuclease 1</fullName>
    </submittedName>
</protein>
<feature type="compositionally biased region" description="Low complexity" evidence="7">
    <location>
        <begin position="143"/>
        <end position="161"/>
    </location>
</feature>
<accession>A0A068WUC7</accession>
<feature type="region of interest" description="Disordered" evidence="7">
    <location>
        <begin position="140"/>
        <end position="186"/>
    </location>
</feature>
<dbReference type="SMART" id="SM00479">
    <property type="entry name" value="EXOIII"/>
    <property type="match status" value="1"/>
</dbReference>
<dbReference type="InterPro" id="IPR034922">
    <property type="entry name" value="REX1-like_exo"/>
</dbReference>
<dbReference type="AlphaFoldDB" id="A0A068WUC7"/>
<dbReference type="Gene3D" id="3.30.420.10">
    <property type="entry name" value="Ribonuclease H-like superfamily/Ribonuclease H"/>
    <property type="match status" value="1"/>
</dbReference>
<organism evidence="9">
    <name type="scientific">Echinococcus granulosus</name>
    <name type="common">Hydatid tapeworm</name>
    <dbReference type="NCBI Taxonomy" id="6210"/>
    <lineage>
        <taxon>Eukaryota</taxon>
        <taxon>Metazoa</taxon>
        <taxon>Spiralia</taxon>
        <taxon>Lophotrochozoa</taxon>
        <taxon>Platyhelminthes</taxon>
        <taxon>Cestoda</taxon>
        <taxon>Eucestoda</taxon>
        <taxon>Cyclophyllidea</taxon>
        <taxon>Taeniidae</taxon>
        <taxon>Echinococcus</taxon>
        <taxon>Echinococcus granulosus group</taxon>
    </lineage>
</organism>
<dbReference type="WBParaSite" id="EgrG_000058200">
    <property type="protein sequence ID" value="EgrG_000058200"/>
    <property type="gene ID" value="EgrG_000058200"/>
</dbReference>
<comment type="similarity">
    <text evidence="2">Belongs to the REXO1/REXO3 family.</text>
</comment>
<dbReference type="FunFam" id="3.30.420.10:FF:000031">
    <property type="entry name" value="RNA exonuclease 1"/>
    <property type="match status" value="1"/>
</dbReference>
<dbReference type="InterPro" id="IPR013520">
    <property type="entry name" value="Ribonucl_H"/>
</dbReference>
<evidence type="ECO:0000313" key="9">
    <source>
        <dbReference type="EMBL" id="CDS22103.1"/>
    </source>
</evidence>
<evidence type="ECO:0000256" key="7">
    <source>
        <dbReference type="SAM" id="MobiDB-lite"/>
    </source>
</evidence>
<dbReference type="Pfam" id="PF15870">
    <property type="entry name" value="EloA-BP1"/>
    <property type="match status" value="1"/>
</dbReference>
<evidence type="ECO:0000256" key="5">
    <source>
        <dbReference type="ARBA" id="ARBA00022839"/>
    </source>
</evidence>
<keyword evidence="3" id="KW-0540">Nuclease</keyword>
<dbReference type="OrthoDB" id="206335at2759"/>
<comment type="subcellular location">
    <subcellularLocation>
        <location evidence="1">Nucleus</location>
    </subcellularLocation>
</comment>
<dbReference type="GO" id="GO:0004527">
    <property type="term" value="F:exonuclease activity"/>
    <property type="evidence" value="ECO:0007669"/>
    <property type="project" value="UniProtKB-KW"/>
</dbReference>
<dbReference type="CDD" id="cd06145">
    <property type="entry name" value="REX1_like"/>
    <property type="match status" value="1"/>
</dbReference>
<dbReference type="GO" id="GO:0010629">
    <property type="term" value="P:negative regulation of gene expression"/>
    <property type="evidence" value="ECO:0007669"/>
    <property type="project" value="UniProtKB-ARBA"/>
</dbReference>
<dbReference type="InterPro" id="IPR031736">
    <property type="entry name" value="REXO1-like_dom"/>
</dbReference>
<keyword evidence="5 9" id="KW-0269">Exonuclease</keyword>
<dbReference type="PANTHER" id="PTHR12801">
    <property type="entry name" value="RNA EXONUCLEASE REXO1 / RECO3 FAMILY MEMBER-RELATED"/>
    <property type="match status" value="1"/>
</dbReference>
<keyword evidence="4" id="KW-0378">Hydrolase</keyword>
<dbReference type="GO" id="GO:0005634">
    <property type="term" value="C:nucleus"/>
    <property type="evidence" value="ECO:0007669"/>
    <property type="project" value="UniProtKB-SubCell"/>
</dbReference>
<evidence type="ECO:0000256" key="6">
    <source>
        <dbReference type="ARBA" id="ARBA00023242"/>
    </source>
</evidence>
<evidence type="ECO:0000256" key="3">
    <source>
        <dbReference type="ARBA" id="ARBA00022722"/>
    </source>
</evidence>
<reference evidence="9 10" key="1">
    <citation type="journal article" date="2013" name="Nature">
        <title>The genomes of four tapeworm species reveal adaptations to parasitism.</title>
        <authorList>
            <person name="Tsai I.J."/>
            <person name="Zarowiecki M."/>
            <person name="Holroyd N."/>
            <person name="Garciarrubio A."/>
            <person name="Sanchez-Flores A."/>
            <person name="Brooks K.L."/>
            <person name="Tracey A."/>
            <person name="Bobes R.J."/>
            <person name="Fragoso G."/>
            <person name="Sciutto E."/>
            <person name="Aslett M."/>
            <person name="Beasley H."/>
            <person name="Bennett H.M."/>
            <person name="Cai J."/>
            <person name="Camicia F."/>
            <person name="Clark R."/>
            <person name="Cucher M."/>
            <person name="De Silva N."/>
            <person name="Day T.A."/>
            <person name="Deplazes P."/>
            <person name="Estrada K."/>
            <person name="Fernandez C."/>
            <person name="Holland P.W."/>
            <person name="Hou J."/>
            <person name="Hu S."/>
            <person name="Huckvale T."/>
            <person name="Hung S.S."/>
            <person name="Kamenetzky L."/>
            <person name="Keane J.A."/>
            <person name="Kiss F."/>
            <person name="Koziol U."/>
            <person name="Lambert O."/>
            <person name="Liu K."/>
            <person name="Luo X."/>
            <person name="Luo Y."/>
            <person name="Macchiaroli N."/>
            <person name="Nichol S."/>
            <person name="Paps J."/>
            <person name="Parkinson J."/>
            <person name="Pouchkina-Stantcheva N."/>
            <person name="Riddiford N."/>
            <person name="Rosenzvit M."/>
            <person name="Salinas G."/>
            <person name="Wasmuth J.D."/>
            <person name="Zamanian M."/>
            <person name="Zheng Y."/>
            <person name="Cai X."/>
            <person name="Soberon X."/>
            <person name="Olson P.D."/>
            <person name="Laclette J.P."/>
            <person name="Brehm K."/>
            <person name="Berriman M."/>
            <person name="Garciarrubio A."/>
            <person name="Bobes R.J."/>
            <person name="Fragoso G."/>
            <person name="Sanchez-Flores A."/>
            <person name="Estrada K."/>
            <person name="Cevallos M.A."/>
            <person name="Morett E."/>
            <person name="Gonzalez V."/>
            <person name="Portillo T."/>
            <person name="Ochoa-Leyva A."/>
            <person name="Jose M.V."/>
            <person name="Sciutto E."/>
            <person name="Landa A."/>
            <person name="Jimenez L."/>
            <person name="Valdes V."/>
            <person name="Carrero J.C."/>
            <person name="Larralde C."/>
            <person name="Morales-Montor J."/>
            <person name="Limon-Lason J."/>
            <person name="Soberon X."/>
            <person name="Laclette J.P."/>
        </authorList>
    </citation>
    <scope>NUCLEOTIDE SEQUENCE [LARGE SCALE GENOMIC DNA]</scope>
</reference>
<dbReference type="GO" id="GO:0003676">
    <property type="term" value="F:nucleic acid binding"/>
    <property type="evidence" value="ECO:0007669"/>
    <property type="project" value="InterPro"/>
</dbReference>
<evidence type="ECO:0000256" key="4">
    <source>
        <dbReference type="ARBA" id="ARBA00022801"/>
    </source>
</evidence>
<dbReference type="InterPro" id="IPR047021">
    <property type="entry name" value="REXO1/3/4-like"/>
</dbReference>
<reference evidence="11" key="3">
    <citation type="submission" date="2020-10" db="UniProtKB">
        <authorList>
            <consortium name="WormBaseParasite"/>
        </authorList>
    </citation>
    <scope>IDENTIFICATION</scope>
</reference>
<sequence>MENNPTFPSYTPTPIWLLDESRERDSGLVYNPTPINELDRYAPTNFSVAYAPAPSTLVTPEAPTYSPVVPTRTYESVSSKIFGYSPSKFALKNEHLDPECPSMHSYKAEKSPTVEVLTAAATEKRKKILSLYSDLYDKPEEPLPSSVHRSSLPRSSPSLHVKSILEPSRNLPQSRPKQPLRPSNKIPMPIRKRYLDQFIEACIRICASAPEAYAMALREEQACHDKAQNRHVYLHSVINCLKIFNSQPAYETKLAPLPTKNSAKPMIVKKADSSSKDLDEMVKGPVFYKELKPFLLTEEELIHNKFPRPDKSEGAPRGKAVIAVPDEKKNAVELYTTNKRFCCRCGKAYEVDKFGMPTVKTECVYHWGKPVRRRMPGSGFDLHYTCCQAESGQEGCQVAPKGHVTDTNRWCDLEGYLTTLPPALDNSTDEPRVNVYSLDCEMVYTTGGCELARVTVIDTNLNVVVDRVIRPLNPIIDANTRFSGLSIEQLETSQLQITDVQMELLQLWDEDTILIGHSLESDLTALKFIHSKVVDTSIAFPHRRGLPYKRALRTIVSEYLEQLIQNDEAGHDSKEDAVACMRLMQKKVKECLQKRVRRPSH</sequence>
<evidence type="ECO:0000313" key="10">
    <source>
        <dbReference type="Proteomes" id="UP000492820"/>
    </source>
</evidence>
<dbReference type="InterPro" id="IPR036397">
    <property type="entry name" value="RNaseH_sf"/>
</dbReference>
<dbReference type="EMBL" id="LK028585">
    <property type="protein sequence ID" value="CDS22103.1"/>
    <property type="molecule type" value="Genomic_DNA"/>
</dbReference>
<evidence type="ECO:0000256" key="1">
    <source>
        <dbReference type="ARBA" id="ARBA00004123"/>
    </source>
</evidence>
<dbReference type="SUPFAM" id="SSF53098">
    <property type="entry name" value="Ribonuclease H-like"/>
    <property type="match status" value="1"/>
</dbReference>
<evidence type="ECO:0000313" key="11">
    <source>
        <dbReference type="WBParaSite" id="EgrG_000058200"/>
    </source>
</evidence>
<dbReference type="InterPro" id="IPR012337">
    <property type="entry name" value="RNaseH-like_sf"/>
</dbReference>
<feature type="domain" description="Exonuclease" evidence="8">
    <location>
        <begin position="434"/>
        <end position="593"/>
    </location>
</feature>
<dbReference type="Proteomes" id="UP000492820">
    <property type="component" value="Unassembled WGS sequence"/>
</dbReference>
<reference evidence="9" key="2">
    <citation type="submission" date="2014-06" db="EMBL/GenBank/DDBJ databases">
        <authorList>
            <person name="Aslett M."/>
        </authorList>
    </citation>
    <scope>NUCLEOTIDE SEQUENCE</scope>
</reference>
<keyword evidence="6" id="KW-0539">Nucleus</keyword>
<evidence type="ECO:0000256" key="2">
    <source>
        <dbReference type="ARBA" id="ARBA00006357"/>
    </source>
</evidence>
<name>A0A068WUC7_ECHGR</name>
<proteinExistence type="inferred from homology"/>